<name>A0AAD1AAU9_9MICO</name>
<feature type="compositionally biased region" description="Polar residues" evidence="1">
    <location>
        <begin position="175"/>
        <end position="199"/>
    </location>
</feature>
<reference evidence="4 5" key="1">
    <citation type="submission" date="2018-03" db="EMBL/GenBank/DDBJ databases">
        <title>Bacteriophage NCPPB3778 and a type I-E CRISPR drive the evolution of the US Biological Select Agent, Rathayibacter toxicus.</title>
        <authorList>
            <person name="Davis E.W.II."/>
            <person name="Tabima J.F."/>
            <person name="Weisberg A.J."/>
            <person name="Dantas Lopes L."/>
            <person name="Wiseman M.S."/>
            <person name="Wiseman M.S."/>
            <person name="Pupko T."/>
            <person name="Belcher M.S."/>
            <person name="Sechler A.J."/>
            <person name="Tancos M.A."/>
            <person name="Schroeder B.K."/>
            <person name="Murray T.D."/>
            <person name="Luster D.G."/>
            <person name="Schneider W.L."/>
            <person name="Rogers E."/>
            <person name="Andreote F.D."/>
            <person name="Grunwald N.J."/>
            <person name="Putnam M.L."/>
            <person name="Chang J.H."/>
        </authorList>
    </citation>
    <scope>NUCLEOTIDE SEQUENCE [LARGE SCALE GENOMIC DNA]</scope>
    <source>
        <strain evidence="4 5">NCCPB 2253</strain>
    </source>
</reference>
<dbReference type="Proteomes" id="UP000283946">
    <property type="component" value="Chromosome"/>
</dbReference>
<feature type="transmembrane region" description="Helical" evidence="2">
    <location>
        <begin position="84"/>
        <end position="103"/>
    </location>
</feature>
<dbReference type="Pfam" id="PF04892">
    <property type="entry name" value="VanZ"/>
    <property type="match status" value="1"/>
</dbReference>
<dbReference type="InterPro" id="IPR006976">
    <property type="entry name" value="VanZ-like"/>
</dbReference>
<feature type="transmembrane region" description="Helical" evidence="2">
    <location>
        <begin position="35"/>
        <end position="53"/>
    </location>
</feature>
<feature type="compositionally biased region" description="Low complexity" evidence="1">
    <location>
        <begin position="152"/>
        <end position="169"/>
    </location>
</feature>
<dbReference type="EMBL" id="CP028130">
    <property type="protein sequence ID" value="AZZ54831.1"/>
    <property type="molecule type" value="Genomic_DNA"/>
</dbReference>
<feature type="transmembrane region" description="Helical" evidence="2">
    <location>
        <begin position="60"/>
        <end position="78"/>
    </location>
</feature>
<evidence type="ECO:0000313" key="4">
    <source>
        <dbReference type="EMBL" id="AZZ54831.1"/>
    </source>
</evidence>
<keyword evidence="2" id="KW-0472">Membrane</keyword>
<evidence type="ECO:0000259" key="3">
    <source>
        <dbReference type="Pfam" id="PF04892"/>
    </source>
</evidence>
<feature type="region of interest" description="Disordered" evidence="1">
    <location>
        <begin position="138"/>
        <end position="245"/>
    </location>
</feature>
<evidence type="ECO:0000256" key="2">
    <source>
        <dbReference type="SAM" id="Phobius"/>
    </source>
</evidence>
<dbReference type="AlphaFoldDB" id="A0AAD1AAU9"/>
<keyword evidence="2" id="KW-0812">Transmembrane</keyword>
<organism evidence="4 5">
    <name type="scientific">Rathayibacter iranicus</name>
    <dbReference type="NCBI Taxonomy" id="59737"/>
    <lineage>
        <taxon>Bacteria</taxon>
        <taxon>Bacillati</taxon>
        <taxon>Actinomycetota</taxon>
        <taxon>Actinomycetes</taxon>
        <taxon>Micrococcales</taxon>
        <taxon>Microbacteriaceae</taxon>
        <taxon>Rathayibacter</taxon>
    </lineage>
</organism>
<evidence type="ECO:0000313" key="5">
    <source>
        <dbReference type="Proteomes" id="UP000283946"/>
    </source>
</evidence>
<accession>A0AAD1AAU9</accession>
<sequence length="245" mass="25941">MRRSRLLPVATLAWLAVIALITLTPAPYPAGEPSTLILAIIATIASTPLTGWFDFAVAEFTANVLLFVPLGALVAAQLPPRRRLLAALIGLGVSVVIETAQLLWLPTRVSDVQDLVSNGSGSLLGALLTILLTRYPSPPITPPPPEGPHHPCPLTRSSSSTAPPSTQTRIRTGAETLTSPISASPEATGSSRPLTSSMAGSRRWTRTSTALSARRGCWTSPVRTVWPGETRSPPLSPSIRVSLRR</sequence>
<dbReference type="KEGG" id="ria:C7V51_02235"/>
<keyword evidence="2" id="KW-1133">Transmembrane helix</keyword>
<proteinExistence type="predicted"/>
<feature type="domain" description="VanZ-like" evidence="3">
    <location>
        <begin position="13"/>
        <end position="132"/>
    </location>
</feature>
<evidence type="ECO:0000256" key="1">
    <source>
        <dbReference type="SAM" id="MobiDB-lite"/>
    </source>
</evidence>
<gene>
    <name evidence="4" type="ORF">C7V51_02235</name>
</gene>
<protein>
    <submittedName>
        <fullName evidence="4">VanZ family protein</fullName>
    </submittedName>
</protein>